<dbReference type="InterPro" id="IPR031942">
    <property type="entry name" value="DUF4774"/>
</dbReference>
<proteinExistence type="predicted"/>
<feature type="compositionally biased region" description="Basic and acidic residues" evidence="1">
    <location>
        <begin position="356"/>
        <end position="365"/>
    </location>
</feature>
<comment type="caution">
    <text evidence="4">The sequence shown here is derived from an EMBL/GenBank/DDBJ whole genome shotgun (WGS) entry which is preliminary data.</text>
</comment>
<feature type="chain" id="PRO_5035467831" description="DUF4774 domain-containing protein" evidence="2">
    <location>
        <begin position="19"/>
        <end position="511"/>
    </location>
</feature>
<protein>
    <recommendedName>
        <fullName evidence="3">DUF4774 domain-containing protein</fullName>
    </recommendedName>
</protein>
<dbReference type="Proteomes" id="UP000801492">
    <property type="component" value="Unassembled WGS sequence"/>
</dbReference>
<evidence type="ECO:0000259" key="3">
    <source>
        <dbReference type="Pfam" id="PF15999"/>
    </source>
</evidence>
<feature type="region of interest" description="Disordered" evidence="1">
    <location>
        <begin position="424"/>
        <end position="511"/>
    </location>
</feature>
<gene>
    <name evidence="4" type="ORF">ILUMI_21976</name>
</gene>
<sequence>MLVYTAILTLSSLVFIHGAEQNQQVPAAPEGPAKQVLLPAGPPPQPQFSSELNYNVNLLEPQFQYPGFNYIPEKQPYPRVQPPVFVYAGAAPPGQQFLYRPGAPPGNFLVPQPQPQPGVIFGGNPQGPVFVAGYPKPAHIPPIEKDAEEVPGLAGNHPATGRPIVRPTLTARRPEKLETLDEPISPTLGEPEIPETIPSGFPKKSPPTLPPLKPGQRFFILNGHPIFSLEGVGVGAPQPQIPTLHQANPEIYVYRQAHQYEPIPQQQFNQVPVQDLFLRNAVTGQISDVKPLPAAIHGEIETAPQIADGNFISLNHPDDFRQNFYFRNVVPVAIAPQKEYNAAPVLLKGQSNSKPEPLKDDKSQSRFAKELEIGRQGAFLQVDPYSPIYSGNVYSGFPVADDYYRFADLKNGKDEDDTVVIDAKVQDDDKESEEVTPSSKAEQPSLSQAQPAAIALAGKGGVASAGPRGTALAGKKGLAVARPQATAVAGPTKEENDSESKSKSSSEKKRQ</sequence>
<name>A0A8K0CDK1_IGNLU</name>
<feature type="compositionally biased region" description="Polar residues" evidence="1">
    <location>
        <begin position="435"/>
        <end position="450"/>
    </location>
</feature>
<feature type="domain" description="DUF4774" evidence="3">
    <location>
        <begin position="449"/>
        <end position="492"/>
    </location>
</feature>
<evidence type="ECO:0000256" key="2">
    <source>
        <dbReference type="SAM" id="SignalP"/>
    </source>
</evidence>
<accession>A0A8K0CDK1</accession>
<feature type="signal peptide" evidence="2">
    <location>
        <begin position="1"/>
        <end position="18"/>
    </location>
</feature>
<keyword evidence="5" id="KW-1185">Reference proteome</keyword>
<dbReference type="Pfam" id="PF15999">
    <property type="entry name" value="DUF4774"/>
    <property type="match status" value="1"/>
</dbReference>
<feature type="compositionally biased region" description="Basic and acidic residues" evidence="1">
    <location>
        <begin position="492"/>
        <end position="511"/>
    </location>
</feature>
<dbReference type="OrthoDB" id="8194084at2759"/>
<feature type="region of interest" description="Disordered" evidence="1">
    <location>
        <begin position="346"/>
        <end position="365"/>
    </location>
</feature>
<evidence type="ECO:0000313" key="4">
    <source>
        <dbReference type="EMBL" id="KAF2884194.1"/>
    </source>
</evidence>
<keyword evidence="2" id="KW-0732">Signal</keyword>
<dbReference type="EMBL" id="VTPC01090216">
    <property type="protein sequence ID" value="KAF2884194.1"/>
    <property type="molecule type" value="Genomic_DNA"/>
</dbReference>
<organism evidence="4 5">
    <name type="scientific">Ignelater luminosus</name>
    <name type="common">Cucubano</name>
    <name type="synonym">Pyrophorus luminosus</name>
    <dbReference type="NCBI Taxonomy" id="2038154"/>
    <lineage>
        <taxon>Eukaryota</taxon>
        <taxon>Metazoa</taxon>
        <taxon>Ecdysozoa</taxon>
        <taxon>Arthropoda</taxon>
        <taxon>Hexapoda</taxon>
        <taxon>Insecta</taxon>
        <taxon>Pterygota</taxon>
        <taxon>Neoptera</taxon>
        <taxon>Endopterygota</taxon>
        <taxon>Coleoptera</taxon>
        <taxon>Polyphaga</taxon>
        <taxon>Elateriformia</taxon>
        <taxon>Elateroidea</taxon>
        <taxon>Elateridae</taxon>
        <taxon>Agrypninae</taxon>
        <taxon>Pyrophorini</taxon>
        <taxon>Ignelater</taxon>
    </lineage>
</organism>
<evidence type="ECO:0000313" key="5">
    <source>
        <dbReference type="Proteomes" id="UP000801492"/>
    </source>
</evidence>
<reference evidence="4" key="1">
    <citation type="submission" date="2019-08" db="EMBL/GenBank/DDBJ databases">
        <title>The genome of the North American firefly Photinus pyralis.</title>
        <authorList>
            <consortium name="Photinus pyralis genome working group"/>
            <person name="Fallon T.R."/>
            <person name="Sander Lower S.E."/>
            <person name="Weng J.-K."/>
        </authorList>
    </citation>
    <scope>NUCLEOTIDE SEQUENCE</scope>
    <source>
        <strain evidence="4">TRF0915ILg1</strain>
        <tissue evidence="4">Whole body</tissue>
    </source>
</reference>
<evidence type="ECO:0000256" key="1">
    <source>
        <dbReference type="SAM" id="MobiDB-lite"/>
    </source>
</evidence>
<dbReference type="AlphaFoldDB" id="A0A8K0CDK1"/>